<dbReference type="Pfam" id="PF00593">
    <property type="entry name" value="TonB_dep_Rec_b-barrel"/>
    <property type="match status" value="1"/>
</dbReference>
<keyword evidence="17" id="KW-0675">Receptor</keyword>
<dbReference type="EMBL" id="CP049331">
    <property type="protein sequence ID" value="QIH42751.1"/>
    <property type="molecule type" value="Genomic_DNA"/>
</dbReference>
<evidence type="ECO:0000256" key="9">
    <source>
        <dbReference type="ARBA" id="ARBA00023136"/>
    </source>
</evidence>
<organism evidence="17 18">
    <name type="scientific">Vibrio ziniensis</name>
    <dbReference type="NCBI Taxonomy" id="2711221"/>
    <lineage>
        <taxon>Bacteria</taxon>
        <taxon>Pseudomonadati</taxon>
        <taxon>Pseudomonadota</taxon>
        <taxon>Gammaproteobacteria</taxon>
        <taxon>Vibrionales</taxon>
        <taxon>Vibrionaceae</taxon>
        <taxon>Vibrio</taxon>
    </lineage>
</organism>
<keyword evidence="8 12" id="KW-0798">TonB box</keyword>
<keyword evidence="2 11" id="KW-0813">Transport</keyword>
<evidence type="ECO:0000313" key="18">
    <source>
        <dbReference type="Proteomes" id="UP000503003"/>
    </source>
</evidence>
<evidence type="ECO:0000256" key="12">
    <source>
        <dbReference type="PROSITE-ProRule" id="PRU10143"/>
    </source>
</evidence>
<evidence type="ECO:0000256" key="6">
    <source>
        <dbReference type="ARBA" id="ARBA00023004"/>
    </source>
</evidence>
<accession>A0A6G7CKU1</accession>
<keyword evidence="3 11" id="KW-1134">Transmembrane beta strand</keyword>
<comment type="subcellular location">
    <subcellularLocation>
        <location evidence="1 11">Cell outer membrane</location>
        <topology evidence="1 11">Multi-pass membrane protein</topology>
    </subcellularLocation>
</comment>
<feature type="signal peptide" evidence="14">
    <location>
        <begin position="1"/>
        <end position="30"/>
    </location>
</feature>
<evidence type="ECO:0000256" key="11">
    <source>
        <dbReference type="PROSITE-ProRule" id="PRU01360"/>
    </source>
</evidence>
<comment type="similarity">
    <text evidence="11 13">Belongs to the TonB-dependent receptor family.</text>
</comment>
<dbReference type="GO" id="GO:0009279">
    <property type="term" value="C:cell outer membrane"/>
    <property type="evidence" value="ECO:0007669"/>
    <property type="project" value="UniProtKB-SubCell"/>
</dbReference>
<evidence type="ECO:0000256" key="7">
    <source>
        <dbReference type="ARBA" id="ARBA00023065"/>
    </source>
</evidence>
<feature type="domain" description="TonB-dependent receptor plug" evidence="16">
    <location>
        <begin position="53"/>
        <end position="165"/>
    </location>
</feature>
<keyword evidence="10 11" id="KW-0998">Cell outer membrane</keyword>
<dbReference type="SUPFAM" id="SSF56935">
    <property type="entry name" value="Porins"/>
    <property type="match status" value="1"/>
</dbReference>
<keyword evidence="4" id="KW-0410">Iron transport</keyword>
<dbReference type="AlphaFoldDB" id="A0A6G7CKU1"/>
<dbReference type="PANTHER" id="PTHR32552">
    <property type="entry name" value="FERRICHROME IRON RECEPTOR-RELATED"/>
    <property type="match status" value="1"/>
</dbReference>
<keyword evidence="5 11" id="KW-0812">Transmembrane</keyword>
<keyword evidence="18" id="KW-1185">Reference proteome</keyword>
<dbReference type="InterPro" id="IPR039426">
    <property type="entry name" value="TonB-dep_rcpt-like"/>
</dbReference>
<evidence type="ECO:0000256" key="2">
    <source>
        <dbReference type="ARBA" id="ARBA00022448"/>
    </source>
</evidence>
<keyword evidence="9 11" id="KW-0472">Membrane</keyword>
<evidence type="ECO:0000256" key="3">
    <source>
        <dbReference type="ARBA" id="ARBA00022452"/>
    </source>
</evidence>
<reference evidence="17 18" key="1">
    <citation type="submission" date="2020-02" db="EMBL/GenBank/DDBJ databases">
        <title>A complete genome of a marine bacterium Vibrio sp. ZWAL4003 isolated from the mangrove sediment with the ability to degrade polysaccharides.</title>
        <authorList>
            <person name="Wu J."/>
            <person name="Qu W."/>
            <person name="Zeng R."/>
        </authorList>
    </citation>
    <scope>NUCLEOTIDE SEQUENCE [LARGE SCALE GENOMIC DNA]</scope>
    <source>
        <strain evidence="17 18">ZWAL4003</strain>
    </source>
</reference>
<protein>
    <submittedName>
        <fullName evidence="17">TonB-dependent receptor</fullName>
    </submittedName>
</protein>
<dbReference type="InterPro" id="IPR000531">
    <property type="entry name" value="Beta-barrel_TonB"/>
</dbReference>
<dbReference type="InterPro" id="IPR036942">
    <property type="entry name" value="Beta-barrel_TonB_sf"/>
</dbReference>
<evidence type="ECO:0000259" key="16">
    <source>
        <dbReference type="Pfam" id="PF07715"/>
    </source>
</evidence>
<evidence type="ECO:0000259" key="15">
    <source>
        <dbReference type="Pfam" id="PF00593"/>
    </source>
</evidence>
<evidence type="ECO:0000256" key="5">
    <source>
        <dbReference type="ARBA" id="ARBA00022692"/>
    </source>
</evidence>
<dbReference type="Gene3D" id="2.40.170.20">
    <property type="entry name" value="TonB-dependent receptor, beta-barrel domain"/>
    <property type="match status" value="1"/>
</dbReference>
<evidence type="ECO:0000256" key="4">
    <source>
        <dbReference type="ARBA" id="ARBA00022496"/>
    </source>
</evidence>
<dbReference type="KEGG" id="vzi:G5S32_12495"/>
<feature type="short sequence motif" description="TonB box" evidence="12">
    <location>
        <begin position="41"/>
        <end position="47"/>
    </location>
</feature>
<dbReference type="PROSITE" id="PS00430">
    <property type="entry name" value="TONB_DEPENDENT_REC_1"/>
    <property type="match status" value="1"/>
</dbReference>
<sequence length="688" mass="75086">MKTVQAKRMNYLSYSIAVAIGMSVSLPALSAETSKTSQTETIVVTGERMDKSLKDTTTAVTVIGEDQLANGEKTSINDIATSAPNVVAAGFESISIRGIEGAGVATGAHAFYSGGKARVSTIVDGVSQAWFGQGYTPSKSWDVKQVEVLRGPQSTSQGTNSIGGALVIQTNDPTYYWETKLRAGFETYENGNVKNHLALMTSGPIIKDELAFRLALDGTKGDGWMNYSATADELDADPGVSESENLNARFKLLWEPAAIPGLKAKLTYNRHTYDGEYLAWASADYVNDPTLLLYNSNGGRDGVNTRLQDSVAQSVAADIDYDFDNGISNSLHIAYLTTDVSFEQYPETTTYVDSDIKNITAENRLFIQTPGSDFSTLIGLYYSDADTSTLITGATDVKGKTTTSAVYGETTYTLNPAFKLVGGARFENEKLEHTTVGSRVDDQDKQSNNVFLPKVGAIYYFDDTTTVNTTVRKGYNAGGHALDFYNTPWEYYEYDEETVIAYEAGFLKEFKGGQFSTNVFYNDYSGYQAMVSNRFENIDESRTYGIELAGSIWATTSTELRASAGYLETEIVKDSVAESGLELPNAPKTNLSAGFTQYLGQNFSFGADVTYVGKYYSDLDNTEDYTAGDYFTADARLQYTIGDFTLDGYVTNLTDEDVIYQYQVSSGTATKASVGQTRTFGLNATYRM</sequence>
<keyword evidence="14" id="KW-0732">Signal</keyword>
<evidence type="ECO:0000256" key="13">
    <source>
        <dbReference type="RuleBase" id="RU003357"/>
    </source>
</evidence>
<dbReference type="Proteomes" id="UP000503003">
    <property type="component" value="Chromosome 1"/>
</dbReference>
<evidence type="ECO:0000313" key="17">
    <source>
        <dbReference type="EMBL" id="QIH42751.1"/>
    </source>
</evidence>
<feature type="domain" description="TonB-dependent receptor-like beta-barrel" evidence="15">
    <location>
        <begin position="269"/>
        <end position="653"/>
    </location>
</feature>
<dbReference type="InterPro" id="IPR010916">
    <property type="entry name" value="TonB_box_CS"/>
</dbReference>
<evidence type="ECO:0000256" key="14">
    <source>
        <dbReference type="SAM" id="SignalP"/>
    </source>
</evidence>
<dbReference type="GO" id="GO:0006826">
    <property type="term" value="P:iron ion transport"/>
    <property type="evidence" value="ECO:0007669"/>
    <property type="project" value="UniProtKB-KW"/>
</dbReference>
<evidence type="ECO:0000256" key="10">
    <source>
        <dbReference type="ARBA" id="ARBA00023237"/>
    </source>
</evidence>
<feature type="chain" id="PRO_5026303881" evidence="14">
    <location>
        <begin position="31"/>
        <end position="688"/>
    </location>
</feature>
<dbReference type="PROSITE" id="PS52016">
    <property type="entry name" value="TONB_DEPENDENT_REC_3"/>
    <property type="match status" value="1"/>
</dbReference>
<keyword evidence="6" id="KW-0408">Iron</keyword>
<dbReference type="RefSeq" id="WP_165312306.1">
    <property type="nucleotide sequence ID" value="NZ_CP049331.1"/>
</dbReference>
<evidence type="ECO:0000256" key="8">
    <source>
        <dbReference type="ARBA" id="ARBA00023077"/>
    </source>
</evidence>
<evidence type="ECO:0000256" key="1">
    <source>
        <dbReference type="ARBA" id="ARBA00004571"/>
    </source>
</evidence>
<gene>
    <name evidence="17" type="ORF">G5S32_12495</name>
</gene>
<name>A0A6G7CKU1_9VIBR</name>
<proteinExistence type="inferred from homology"/>
<dbReference type="Pfam" id="PF07715">
    <property type="entry name" value="Plug"/>
    <property type="match status" value="1"/>
</dbReference>
<dbReference type="PANTHER" id="PTHR32552:SF81">
    <property type="entry name" value="TONB-DEPENDENT OUTER MEMBRANE RECEPTOR"/>
    <property type="match status" value="1"/>
</dbReference>
<keyword evidence="7" id="KW-0406">Ion transport</keyword>
<dbReference type="InterPro" id="IPR012910">
    <property type="entry name" value="Plug_dom"/>
</dbReference>